<keyword evidence="1" id="KW-0812">Transmembrane</keyword>
<reference evidence="3 4" key="1">
    <citation type="submission" date="2019-08" db="EMBL/GenBank/DDBJ databases">
        <authorList>
            <person name="Vazquez-Campos X."/>
        </authorList>
    </citation>
    <scope>NUCLEOTIDE SEQUENCE [LARGE SCALE GENOMIC DNA]</scope>
    <source>
        <strain evidence="3">LFW-283_2</strain>
    </source>
</reference>
<dbReference type="EMBL" id="CABMJJ010000007">
    <property type="protein sequence ID" value="VVC03326.1"/>
    <property type="molecule type" value="Genomic_DNA"/>
</dbReference>
<comment type="caution">
    <text evidence="3">The sequence shown here is derived from an EMBL/GenBank/DDBJ whole genome shotgun (WGS) entry which is preliminary data.</text>
</comment>
<organism evidence="3 4">
    <name type="scientific">Candidatus Bilamarchaeum dharawalense</name>
    <dbReference type="NCBI Taxonomy" id="2885759"/>
    <lineage>
        <taxon>Archaea</taxon>
        <taxon>Candidatus Micrarchaeota</taxon>
        <taxon>Candidatus Micrarchaeia</taxon>
        <taxon>Candidatus Anstonellales</taxon>
        <taxon>Candidatus Bilamarchaeaceae</taxon>
        <taxon>Candidatus Bilamarchaeum</taxon>
    </lineage>
</organism>
<evidence type="ECO:0000313" key="3">
    <source>
        <dbReference type="EMBL" id="VVC03326.1"/>
    </source>
</evidence>
<feature type="transmembrane region" description="Helical" evidence="1">
    <location>
        <begin position="7"/>
        <end position="28"/>
    </location>
</feature>
<evidence type="ECO:0000313" key="4">
    <source>
        <dbReference type="Proteomes" id="UP000789941"/>
    </source>
</evidence>
<name>A0A5E4LU16_9ARCH</name>
<proteinExistence type="predicted"/>
<sequence length="223" mass="25232">MNDDSNLTRLFILVSLIVAVYIFIWPFWQLTANWQILDQKPPSQDQQIEQQIDYSMSQKSSTSSVPDTQLAILSELNNERLKYGLAPLSLDPRITPVSQSYAQEMVDLRYYGHIDLENGHAWDRLEQSGSKCQSPSYENLARYRYTGPSISETFAKEIVTGWMNSSSGHKYPILDTNSKKVGIGIGKGSAYSCYHDTDSNIQICDPDVDDTWNQIIIVADFCG</sequence>
<accession>A0A5E4LU16</accession>
<dbReference type="PANTHER" id="PTHR31157">
    <property type="entry name" value="SCP DOMAIN-CONTAINING PROTEIN"/>
    <property type="match status" value="1"/>
</dbReference>
<keyword evidence="1" id="KW-0472">Membrane</keyword>
<dbReference type="InterPro" id="IPR035940">
    <property type="entry name" value="CAP_sf"/>
</dbReference>
<keyword evidence="1" id="KW-1133">Transmembrane helix</keyword>
<dbReference type="CDD" id="cd05379">
    <property type="entry name" value="CAP_bacterial"/>
    <property type="match status" value="1"/>
</dbReference>
<evidence type="ECO:0000256" key="1">
    <source>
        <dbReference type="SAM" id="Phobius"/>
    </source>
</evidence>
<dbReference type="AlphaFoldDB" id="A0A5E4LU16"/>
<feature type="domain" description="SCP" evidence="2">
    <location>
        <begin position="73"/>
        <end position="191"/>
    </location>
</feature>
<dbReference type="Proteomes" id="UP000789941">
    <property type="component" value="Unassembled WGS sequence"/>
</dbReference>
<dbReference type="PANTHER" id="PTHR31157:SF1">
    <property type="entry name" value="SCP DOMAIN-CONTAINING PROTEIN"/>
    <property type="match status" value="1"/>
</dbReference>
<dbReference type="Gene3D" id="3.40.33.10">
    <property type="entry name" value="CAP"/>
    <property type="match status" value="1"/>
</dbReference>
<gene>
    <name evidence="3" type="ORF">LFW2832_00292</name>
</gene>
<evidence type="ECO:0000259" key="2">
    <source>
        <dbReference type="Pfam" id="PF00188"/>
    </source>
</evidence>
<protein>
    <submittedName>
        <fullName evidence="3">Cysteine-rich secretory protein family protein</fullName>
    </submittedName>
</protein>
<dbReference type="Pfam" id="PF00188">
    <property type="entry name" value="CAP"/>
    <property type="match status" value="1"/>
</dbReference>
<dbReference type="InterPro" id="IPR014044">
    <property type="entry name" value="CAP_dom"/>
</dbReference>
<dbReference type="SUPFAM" id="SSF55797">
    <property type="entry name" value="PR-1-like"/>
    <property type="match status" value="1"/>
</dbReference>